<organism evidence="4 5">
    <name type="scientific">Leisingera daeponensis</name>
    <dbReference type="NCBI Taxonomy" id="405746"/>
    <lineage>
        <taxon>Bacteria</taxon>
        <taxon>Pseudomonadati</taxon>
        <taxon>Pseudomonadota</taxon>
        <taxon>Alphaproteobacteria</taxon>
        <taxon>Rhodobacterales</taxon>
        <taxon>Roseobacteraceae</taxon>
        <taxon>Leisingera</taxon>
    </lineage>
</organism>
<dbReference type="InterPro" id="IPR018060">
    <property type="entry name" value="HTH_AraC"/>
</dbReference>
<protein>
    <submittedName>
        <fullName evidence="4">GlxA family transcriptional regulator</fullName>
    </submittedName>
</protein>
<dbReference type="Pfam" id="PF12833">
    <property type="entry name" value="HTH_18"/>
    <property type="match status" value="1"/>
</dbReference>
<evidence type="ECO:0000259" key="3">
    <source>
        <dbReference type="PROSITE" id="PS01124"/>
    </source>
</evidence>
<dbReference type="PROSITE" id="PS01124">
    <property type="entry name" value="HTH_ARAC_FAMILY_2"/>
    <property type="match status" value="1"/>
</dbReference>
<dbReference type="SUPFAM" id="SSF52317">
    <property type="entry name" value="Class I glutamine amidotransferase-like"/>
    <property type="match status" value="1"/>
</dbReference>
<reference evidence="4 5" key="1">
    <citation type="submission" date="2021-06" db="EMBL/GenBank/DDBJ databases">
        <title>50 bacteria genomes isolated from Dapeng, Shenzhen, China.</title>
        <authorList>
            <person name="Zheng W."/>
            <person name="Yu S."/>
            <person name="Huang Y."/>
        </authorList>
    </citation>
    <scope>NUCLEOTIDE SEQUENCE [LARGE SCALE GENOMIC DNA]</scope>
    <source>
        <strain evidence="4 5">DP1N14-2</strain>
    </source>
</reference>
<keyword evidence="1" id="KW-0805">Transcription regulation</keyword>
<evidence type="ECO:0000313" key="4">
    <source>
        <dbReference type="EMBL" id="MBY6142252.1"/>
    </source>
</evidence>
<dbReference type="InterPro" id="IPR009057">
    <property type="entry name" value="Homeodomain-like_sf"/>
</dbReference>
<dbReference type="SUPFAM" id="SSF46689">
    <property type="entry name" value="Homeodomain-like"/>
    <property type="match status" value="2"/>
</dbReference>
<dbReference type="Gene3D" id="1.10.10.60">
    <property type="entry name" value="Homeodomain-like"/>
    <property type="match status" value="1"/>
</dbReference>
<keyword evidence="2" id="KW-0804">Transcription</keyword>
<feature type="domain" description="HTH araC/xylS-type" evidence="3">
    <location>
        <begin position="216"/>
        <end position="314"/>
    </location>
</feature>
<dbReference type="RefSeq" id="WP_222510164.1">
    <property type="nucleotide sequence ID" value="NZ_JAHVJA010000023.1"/>
</dbReference>
<accession>A0ABS7NN64</accession>
<dbReference type="PANTHER" id="PTHR43130:SF3">
    <property type="entry name" value="HTH-TYPE TRANSCRIPTIONAL REGULATOR RV1931C"/>
    <property type="match status" value="1"/>
</dbReference>
<dbReference type="InterPro" id="IPR002818">
    <property type="entry name" value="DJ-1/PfpI"/>
</dbReference>
<dbReference type="Pfam" id="PF01965">
    <property type="entry name" value="DJ-1_PfpI"/>
    <property type="match status" value="1"/>
</dbReference>
<comment type="caution">
    <text evidence="4">The sequence shown here is derived from an EMBL/GenBank/DDBJ whole genome shotgun (WGS) entry which is preliminary data.</text>
</comment>
<dbReference type="InterPro" id="IPR029062">
    <property type="entry name" value="Class_I_gatase-like"/>
</dbReference>
<proteinExistence type="predicted"/>
<dbReference type="InterPro" id="IPR052158">
    <property type="entry name" value="INH-QAR"/>
</dbReference>
<dbReference type="Gene3D" id="3.40.50.880">
    <property type="match status" value="1"/>
</dbReference>
<evidence type="ECO:0000256" key="1">
    <source>
        <dbReference type="ARBA" id="ARBA00023015"/>
    </source>
</evidence>
<dbReference type="CDD" id="cd03136">
    <property type="entry name" value="GATase1_AraC_ArgR_like"/>
    <property type="match status" value="1"/>
</dbReference>
<dbReference type="SMART" id="SM00342">
    <property type="entry name" value="HTH_ARAC"/>
    <property type="match status" value="1"/>
</dbReference>
<dbReference type="PANTHER" id="PTHR43130">
    <property type="entry name" value="ARAC-FAMILY TRANSCRIPTIONAL REGULATOR"/>
    <property type="match status" value="1"/>
</dbReference>
<evidence type="ECO:0000313" key="5">
    <source>
        <dbReference type="Proteomes" id="UP000766629"/>
    </source>
</evidence>
<dbReference type="Proteomes" id="UP000766629">
    <property type="component" value="Unassembled WGS sequence"/>
</dbReference>
<name>A0ABS7NN64_9RHOB</name>
<evidence type="ECO:0000256" key="2">
    <source>
        <dbReference type="ARBA" id="ARBA00023163"/>
    </source>
</evidence>
<sequence>MPPNPPQIFEFLLFDGFSNMVLASAMEPLRDVRMNAGQDIAGWRVSTLDGAPVSSSSGLQITPDGAFDARQGNRTLVLVAGYRVREQITPALLAKLRTATRQARLVLALDTAAWLLAAAGVLDGHAATIHWQELEAFMEAFPKTEVSTARFVRSGPFLTCGGASTALDMILSLIQDLFGSAAAFGASTMFVYNPSRQSELNRGAARLEQRGSRKILQAANLMAENIETPLSTAELAKQVSLSERTLARAFQRELGMTPGKYYKILRLQHARYLSDETHLSLEQIAHRCGFSSASSLGRSFSTLYGRTIREARGQEKPWAQSDRLND</sequence>
<dbReference type="EMBL" id="JAHVJA010000023">
    <property type="protein sequence ID" value="MBY6142252.1"/>
    <property type="molecule type" value="Genomic_DNA"/>
</dbReference>
<gene>
    <name evidence="4" type="ORF">KUV26_22740</name>
</gene>
<keyword evidence="5" id="KW-1185">Reference proteome</keyword>